<keyword evidence="5" id="KW-0325">Glycoprotein</keyword>
<name>A0A2H4ZB16_ANOCN</name>
<dbReference type="InterPro" id="IPR006170">
    <property type="entry name" value="PBP/GOBP"/>
</dbReference>
<comment type="function">
    <text evidence="6">May be a carrier protein for lipids.</text>
</comment>
<evidence type="ECO:0000256" key="4">
    <source>
        <dbReference type="ARBA" id="ARBA00022729"/>
    </source>
</evidence>
<reference evidence="8" key="1">
    <citation type="journal article" date="2017" name="Sci. Rep.">
        <title>Antennal transcriptome analysis and expression profiles of olfactory genes in Anoplophora chinensis.</title>
        <authorList>
            <person name="Wang J."/>
            <person name="Hu P."/>
            <person name="Gao P."/>
            <person name="Tao J."/>
            <person name="Luo Y."/>
        </authorList>
    </citation>
    <scope>NUCLEOTIDE SEQUENCE</scope>
</reference>
<evidence type="ECO:0000256" key="3">
    <source>
        <dbReference type="ARBA" id="ARBA00022525"/>
    </source>
</evidence>
<evidence type="ECO:0000256" key="1">
    <source>
        <dbReference type="ARBA" id="ARBA00004613"/>
    </source>
</evidence>
<keyword evidence="4 7" id="KW-0732">Signal</keyword>
<accession>A0A2H4ZB16</accession>
<dbReference type="SMART" id="SM00708">
    <property type="entry name" value="PhBP"/>
    <property type="match status" value="1"/>
</dbReference>
<keyword evidence="3" id="KW-0964">Secreted</keyword>
<evidence type="ECO:0000256" key="6">
    <source>
        <dbReference type="ARBA" id="ARBA00056866"/>
    </source>
</evidence>
<dbReference type="PANTHER" id="PTHR11857:SF43">
    <property type="entry name" value="GEO07291P1-RELATED"/>
    <property type="match status" value="1"/>
</dbReference>
<dbReference type="PANTHER" id="PTHR11857">
    <property type="entry name" value="ODORANT BINDING PROTEIN-RELATED"/>
    <property type="match status" value="1"/>
</dbReference>
<dbReference type="GO" id="GO:0005615">
    <property type="term" value="C:extracellular space"/>
    <property type="evidence" value="ECO:0007669"/>
    <property type="project" value="TreeGrafter"/>
</dbReference>
<dbReference type="AlphaFoldDB" id="A0A2H4ZB16"/>
<dbReference type="SUPFAM" id="SSF47565">
    <property type="entry name" value="Insect pheromone/odorant-binding proteins"/>
    <property type="match status" value="1"/>
</dbReference>
<evidence type="ECO:0000313" key="8">
    <source>
        <dbReference type="EMBL" id="AUF72952.1"/>
    </source>
</evidence>
<proteinExistence type="evidence at transcript level"/>
<dbReference type="GO" id="GO:0007608">
    <property type="term" value="P:sensory perception of smell"/>
    <property type="evidence" value="ECO:0007669"/>
    <property type="project" value="TreeGrafter"/>
</dbReference>
<dbReference type="Gene3D" id="1.10.238.20">
    <property type="entry name" value="Pheromone/general odorant binding protein domain"/>
    <property type="match status" value="1"/>
</dbReference>
<sequence length="138" mass="15320">MKTSVAIIVTCVIFSTAKATLDITSEQKAKLDEHKDECKKQSGVNVEILKKLPEGEFPEDPKLKEFLLCVSKKTGFQNDAGEIQQAVIIEKLGKALKDPAKAKELTEKCTKQEGSPSEITYKFVICFYNNSSKHVVLV</sequence>
<evidence type="ECO:0000256" key="7">
    <source>
        <dbReference type="SAM" id="SignalP"/>
    </source>
</evidence>
<dbReference type="GO" id="GO:0005549">
    <property type="term" value="F:odorant binding"/>
    <property type="evidence" value="ECO:0007669"/>
    <property type="project" value="InterPro"/>
</dbReference>
<organism evidence="8">
    <name type="scientific">Anoplophora chinensis</name>
    <name type="common">Citrus longhorn beetle</name>
    <dbReference type="NCBI Taxonomy" id="217632"/>
    <lineage>
        <taxon>Eukaryota</taxon>
        <taxon>Metazoa</taxon>
        <taxon>Ecdysozoa</taxon>
        <taxon>Arthropoda</taxon>
        <taxon>Hexapoda</taxon>
        <taxon>Insecta</taxon>
        <taxon>Pterygota</taxon>
        <taxon>Neoptera</taxon>
        <taxon>Endopterygota</taxon>
        <taxon>Coleoptera</taxon>
        <taxon>Polyphaga</taxon>
        <taxon>Cucujiformia</taxon>
        <taxon>Chrysomeloidea</taxon>
        <taxon>Cerambycidae</taxon>
        <taxon>Lamiinae</taxon>
        <taxon>Lamiini</taxon>
        <taxon>Anoplophora</taxon>
    </lineage>
</organism>
<protein>
    <submittedName>
        <fullName evidence="8">Odorant-binding protein</fullName>
    </submittedName>
</protein>
<dbReference type="Pfam" id="PF01395">
    <property type="entry name" value="PBP_GOBP"/>
    <property type="match status" value="1"/>
</dbReference>
<evidence type="ECO:0000256" key="5">
    <source>
        <dbReference type="ARBA" id="ARBA00023180"/>
    </source>
</evidence>
<comment type="subcellular location">
    <subcellularLocation>
        <location evidence="1">Secreted</location>
    </subcellularLocation>
</comment>
<dbReference type="FunFam" id="1.10.238.20:FF:000001">
    <property type="entry name" value="General odorant-binding protein lush"/>
    <property type="match status" value="1"/>
</dbReference>
<feature type="signal peptide" evidence="7">
    <location>
        <begin position="1"/>
        <end position="19"/>
    </location>
</feature>
<dbReference type="InterPro" id="IPR036728">
    <property type="entry name" value="PBP_GOBP_sf"/>
</dbReference>
<feature type="chain" id="PRO_5014157907" evidence="7">
    <location>
        <begin position="20"/>
        <end position="138"/>
    </location>
</feature>
<dbReference type="EMBL" id="MF975376">
    <property type="protein sequence ID" value="AUF72952.1"/>
    <property type="molecule type" value="mRNA"/>
</dbReference>
<dbReference type="CDD" id="cd23992">
    <property type="entry name" value="PBP_GOBP"/>
    <property type="match status" value="1"/>
</dbReference>
<evidence type="ECO:0000256" key="2">
    <source>
        <dbReference type="ARBA" id="ARBA00008098"/>
    </source>
</evidence>
<comment type="similarity">
    <text evidence="2">Belongs to the PBP/GOBP family.</text>
</comment>